<keyword evidence="1" id="KW-1133">Transmembrane helix</keyword>
<dbReference type="InterPro" id="IPR005049">
    <property type="entry name" value="STL-like"/>
</dbReference>
<reference evidence="3" key="1">
    <citation type="submission" date="2025-08" db="UniProtKB">
        <authorList>
            <consortium name="RefSeq"/>
        </authorList>
    </citation>
    <scope>IDENTIFICATION</scope>
</reference>
<keyword evidence="2" id="KW-1185">Reference proteome</keyword>
<protein>
    <submittedName>
        <fullName evidence="3">Uncharacterized protein LOC124808892 isoform X2</fullName>
    </submittedName>
</protein>
<evidence type="ECO:0000256" key="1">
    <source>
        <dbReference type="SAM" id="Phobius"/>
    </source>
</evidence>
<dbReference type="Proteomes" id="UP001652625">
    <property type="component" value="Chromosome 03"/>
</dbReference>
<accession>A0ABM4BMD8</accession>
<feature type="transmembrane region" description="Helical" evidence="1">
    <location>
        <begin position="7"/>
        <end position="26"/>
    </location>
</feature>
<organism evidence="2 3">
    <name type="scientific">Hydra vulgaris</name>
    <name type="common">Hydra</name>
    <name type="synonym">Hydra attenuata</name>
    <dbReference type="NCBI Taxonomy" id="6087"/>
    <lineage>
        <taxon>Eukaryota</taxon>
        <taxon>Metazoa</taxon>
        <taxon>Cnidaria</taxon>
        <taxon>Hydrozoa</taxon>
        <taxon>Hydroidolina</taxon>
        <taxon>Anthoathecata</taxon>
        <taxon>Aplanulata</taxon>
        <taxon>Hydridae</taxon>
        <taxon>Hydra</taxon>
    </lineage>
</organism>
<proteinExistence type="predicted"/>
<name>A0ABM4BMD8_HYDVU</name>
<dbReference type="GeneID" id="124808892"/>
<dbReference type="RefSeq" id="XP_065650233.1">
    <property type="nucleotide sequence ID" value="XM_065794161.1"/>
</dbReference>
<sequence>MFKLLQYPLFILFAFSLYFLSINFLFENFSYQVFRTQVPFKLGNISRTLKEKNSELGCVRERFETTLLIIVYNSPLYDNIWLLQDLYGNLFRKIIFCGPEHPSAPSFILKTVTSGGFFTYEECAGRTINVYHNYTGYLLINDDLFLNILNIKNLNLSMIWEGPIPIAPNNSNIKPTGWAWDAPWGVKSCVKALEKSISLNFTNLQKEKAYFFKVVSGQHICYGARADIYYVPYKMAENFSKLAKVFKEENVFLEIAIPTIIRLLTTDVERLNGIYMPDGVTESKAVLNSFSPDLVFIHPMKLSYGARSAENFVFLKNYSLITTALLTC</sequence>
<dbReference type="PANTHER" id="PTHR31362">
    <property type="entry name" value="GLYCOSYLTRANSFERASE STELLO1-RELATED"/>
    <property type="match status" value="1"/>
</dbReference>
<keyword evidence="1" id="KW-0812">Transmembrane</keyword>
<gene>
    <name evidence="3" type="primary">LOC124808892</name>
</gene>
<dbReference type="PANTHER" id="PTHR31362:SF0">
    <property type="entry name" value="EXOSTOSIN DOMAIN-CONTAINING PROTEIN-RELATED"/>
    <property type="match status" value="1"/>
</dbReference>
<evidence type="ECO:0000313" key="2">
    <source>
        <dbReference type="Proteomes" id="UP001652625"/>
    </source>
</evidence>
<keyword evidence="1" id="KW-0472">Membrane</keyword>
<evidence type="ECO:0000313" key="3">
    <source>
        <dbReference type="RefSeq" id="XP_065650233.1"/>
    </source>
</evidence>